<organism evidence="3 4">
    <name type="scientific">Microbulbifer agarilyticus</name>
    <dbReference type="NCBI Taxonomy" id="260552"/>
    <lineage>
        <taxon>Bacteria</taxon>
        <taxon>Pseudomonadati</taxon>
        <taxon>Pseudomonadota</taxon>
        <taxon>Gammaproteobacteria</taxon>
        <taxon>Cellvibrionales</taxon>
        <taxon>Microbulbiferaceae</taxon>
        <taxon>Microbulbifer</taxon>
    </lineage>
</organism>
<protein>
    <recommendedName>
        <fullName evidence="5">Phage holin family protein</fullName>
    </recommendedName>
</protein>
<proteinExistence type="predicted"/>
<keyword evidence="2" id="KW-0472">Membrane</keyword>
<dbReference type="KEGG" id="maga:Mag101_14055"/>
<keyword evidence="2" id="KW-1133">Transmembrane helix</keyword>
<feature type="transmembrane region" description="Helical" evidence="2">
    <location>
        <begin position="123"/>
        <end position="143"/>
    </location>
</feature>
<dbReference type="EMBL" id="CP019650">
    <property type="protein sequence ID" value="AQQ68628.1"/>
    <property type="molecule type" value="Genomic_DNA"/>
</dbReference>
<evidence type="ECO:0000313" key="4">
    <source>
        <dbReference type="Proteomes" id="UP000188219"/>
    </source>
</evidence>
<keyword evidence="4" id="KW-1185">Reference proteome</keyword>
<dbReference type="OrthoDB" id="5741874at2"/>
<sequence>MAAPGNQNDDSNQSAGANQDSEVNASSQEPTGTSPQQTADAPQVESLLDDFNTLRDRAEATMTLASAWAENLTSLVQLEFQRTLQAGKRIVVMLLFLFFLAIALIVSLCAGLGLLGYYYFQSIYIGFGIFMLSQIIILTVLLLSINRLKNLLGFDESRKQAQEALDNVTALFKQTD</sequence>
<name>A0A1Q2M7V5_9GAMM</name>
<accession>A0A1Q2M7V5</accession>
<reference evidence="3" key="1">
    <citation type="submission" date="2017-02" db="EMBL/GenBank/DDBJ databases">
        <title>Genome of Microbulbifer agarilyticus GP101.</title>
        <authorList>
            <person name="Jung J."/>
            <person name="Bae S.S."/>
            <person name="Baek K."/>
        </authorList>
    </citation>
    <scope>NUCLEOTIDE SEQUENCE [LARGE SCALE GENOMIC DNA]</scope>
    <source>
        <strain evidence="3">GP101</strain>
    </source>
</reference>
<evidence type="ECO:0000256" key="2">
    <source>
        <dbReference type="SAM" id="Phobius"/>
    </source>
</evidence>
<evidence type="ECO:0000256" key="1">
    <source>
        <dbReference type="SAM" id="MobiDB-lite"/>
    </source>
</evidence>
<keyword evidence="2" id="KW-0812">Transmembrane</keyword>
<dbReference type="AlphaFoldDB" id="A0A1Q2M7V5"/>
<evidence type="ECO:0000313" key="3">
    <source>
        <dbReference type="EMBL" id="AQQ68628.1"/>
    </source>
</evidence>
<gene>
    <name evidence="3" type="ORF">Mag101_14055</name>
</gene>
<evidence type="ECO:0008006" key="5">
    <source>
        <dbReference type="Google" id="ProtNLM"/>
    </source>
</evidence>
<dbReference type="RefSeq" id="WP_077406294.1">
    <property type="nucleotide sequence ID" value="NZ_CP019650.1"/>
</dbReference>
<dbReference type="Proteomes" id="UP000188219">
    <property type="component" value="Chromosome"/>
</dbReference>
<feature type="region of interest" description="Disordered" evidence="1">
    <location>
        <begin position="1"/>
        <end position="40"/>
    </location>
</feature>
<feature type="transmembrane region" description="Helical" evidence="2">
    <location>
        <begin position="90"/>
        <end position="117"/>
    </location>
</feature>